<organism evidence="2">
    <name type="scientific">Phaffia rhodozyma</name>
    <name type="common">Yeast</name>
    <name type="synonym">Xanthophyllomyces dendrorhous</name>
    <dbReference type="NCBI Taxonomy" id="264483"/>
    <lineage>
        <taxon>Eukaryota</taxon>
        <taxon>Fungi</taxon>
        <taxon>Dikarya</taxon>
        <taxon>Basidiomycota</taxon>
        <taxon>Agaricomycotina</taxon>
        <taxon>Tremellomycetes</taxon>
        <taxon>Cystofilobasidiales</taxon>
        <taxon>Mrakiaceae</taxon>
        <taxon>Phaffia</taxon>
    </lineage>
</organism>
<protein>
    <submittedName>
        <fullName evidence="2">Uncharacterized protein</fullName>
    </submittedName>
</protein>
<keyword evidence="1" id="KW-0732">Signal</keyword>
<dbReference type="AlphaFoldDB" id="A0A0F7SIH4"/>
<evidence type="ECO:0000256" key="1">
    <source>
        <dbReference type="SAM" id="SignalP"/>
    </source>
</evidence>
<feature type="signal peptide" evidence="1">
    <location>
        <begin position="1"/>
        <end position="26"/>
    </location>
</feature>
<accession>A0A0F7SIH4</accession>
<reference evidence="2" key="1">
    <citation type="submission" date="2014-08" db="EMBL/GenBank/DDBJ databases">
        <authorList>
            <person name="Sharma Rahul"/>
            <person name="Thines Marco"/>
        </authorList>
    </citation>
    <scope>NUCLEOTIDE SEQUENCE</scope>
</reference>
<name>A0A0F7SIH4_PHARH</name>
<dbReference type="EMBL" id="LN483167">
    <property type="protein sequence ID" value="CDZ96747.1"/>
    <property type="molecule type" value="Genomic_DNA"/>
</dbReference>
<proteinExistence type="predicted"/>
<evidence type="ECO:0000313" key="2">
    <source>
        <dbReference type="EMBL" id="CDZ96747.1"/>
    </source>
</evidence>
<sequence>MRPLHTVWQTVKLAFGISVLSAGIEAQTGLRPQTHLLGNEYNQQYVADGMLQAGRVALWFAADAATRSGYFAPPAGKLPPLNTKV</sequence>
<feature type="chain" id="PRO_5002522026" evidence="1">
    <location>
        <begin position="27"/>
        <end position="85"/>
    </location>
</feature>